<gene>
    <name evidence="1" type="ORF">BS50DRAFT_334037</name>
</gene>
<sequence length="122" mass="13001">MVISGVKSLVLGHLLHFQSTYTHRHTDTHLVAFMAGYVFFPGSSFEALFGFLCGEGGRKEGVVSLPTLVGCIQLLLFSTASYGHCARIVMEGQAWDRAFRNPSGSGLAFAGTPQIGSGGPHQ</sequence>
<proteinExistence type="predicted"/>
<accession>A0A2T2NUR5</accession>
<name>A0A2T2NUR5_CORCC</name>
<dbReference type="Proteomes" id="UP000240883">
    <property type="component" value="Unassembled WGS sequence"/>
</dbReference>
<protein>
    <submittedName>
        <fullName evidence="1">Uncharacterized protein</fullName>
    </submittedName>
</protein>
<evidence type="ECO:0000313" key="2">
    <source>
        <dbReference type="Proteomes" id="UP000240883"/>
    </source>
</evidence>
<dbReference type="AlphaFoldDB" id="A0A2T2NUR5"/>
<keyword evidence="2" id="KW-1185">Reference proteome</keyword>
<organism evidence="1 2">
    <name type="scientific">Corynespora cassiicola Philippines</name>
    <dbReference type="NCBI Taxonomy" id="1448308"/>
    <lineage>
        <taxon>Eukaryota</taxon>
        <taxon>Fungi</taxon>
        <taxon>Dikarya</taxon>
        <taxon>Ascomycota</taxon>
        <taxon>Pezizomycotina</taxon>
        <taxon>Dothideomycetes</taxon>
        <taxon>Pleosporomycetidae</taxon>
        <taxon>Pleosporales</taxon>
        <taxon>Corynesporascaceae</taxon>
        <taxon>Corynespora</taxon>
    </lineage>
</organism>
<dbReference type="EMBL" id="KZ678133">
    <property type="protein sequence ID" value="PSN69167.1"/>
    <property type="molecule type" value="Genomic_DNA"/>
</dbReference>
<reference evidence="1 2" key="1">
    <citation type="journal article" date="2018" name="Front. Microbiol.">
        <title>Genome-Wide Analysis of Corynespora cassiicola Leaf Fall Disease Putative Effectors.</title>
        <authorList>
            <person name="Lopez D."/>
            <person name="Ribeiro S."/>
            <person name="Label P."/>
            <person name="Fumanal B."/>
            <person name="Venisse J.S."/>
            <person name="Kohler A."/>
            <person name="de Oliveira R.R."/>
            <person name="Labutti K."/>
            <person name="Lipzen A."/>
            <person name="Lail K."/>
            <person name="Bauer D."/>
            <person name="Ohm R.A."/>
            <person name="Barry K.W."/>
            <person name="Spatafora J."/>
            <person name="Grigoriev I.V."/>
            <person name="Martin F.M."/>
            <person name="Pujade-Renaud V."/>
        </authorList>
    </citation>
    <scope>NUCLEOTIDE SEQUENCE [LARGE SCALE GENOMIC DNA]</scope>
    <source>
        <strain evidence="1 2">Philippines</strain>
    </source>
</reference>
<evidence type="ECO:0000313" key="1">
    <source>
        <dbReference type="EMBL" id="PSN69167.1"/>
    </source>
</evidence>